<gene>
    <name evidence="1" type="ORF">HA50_11310</name>
</gene>
<evidence type="ECO:0008006" key="3">
    <source>
        <dbReference type="Google" id="ProtNLM"/>
    </source>
</evidence>
<dbReference type="Proteomes" id="UP000193749">
    <property type="component" value="Unassembled WGS sequence"/>
</dbReference>
<dbReference type="STRING" id="55209.HA50_11310"/>
<comment type="caution">
    <text evidence="1">The sequence shown here is derived from an EMBL/GenBank/DDBJ whole genome shotgun (WGS) entry which is preliminary data.</text>
</comment>
<dbReference type="EMBL" id="MLJI01000001">
    <property type="protein sequence ID" value="ORM93907.1"/>
    <property type="molecule type" value="Genomic_DNA"/>
</dbReference>
<keyword evidence="2" id="KW-1185">Reference proteome</keyword>
<protein>
    <recommendedName>
        <fullName evidence="3">Transposase</fullName>
    </recommendedName>
</protein>
<dbReference type="RefSeq" id="WP_084875447.1">
    <property type="nucleotide sequence ID" value="NZ_JAGGMY010000001.1"/>
</dbReference>
<evidence type="ECO:0000313" key="1">
    <source>
        <dbReference type="EMBL" id="ORM93907.1"/>
    </source>
</evidence>
<reference evidence="1 2" key="1">
    <citation type="journal article" date="2017" name="Antonie Van Leeuwenhoek">
        <title>Phylogenomic resolution of the bacterial genus Pantoea and its relationship with Erwinia and Tatumella.</title>
        <authorList>
            <person name="Palmer M."/>
            <person name="Steenkamp E.T."/>
            <person name="Coetzee M.P."/>
            <person name="Chan W.Y."/>
            <person name="van Zyl E."/>
            <person name="De Maayer P."/>
            <person name="Coutinho T.A."/>
            <person name="Blom J."/>
            <person name="Smits T.H."/>
            <person name="Duffy B."/>
            <person name="Venter S.N."/>
        </authorList>
    </citation>
    <scope>NUCLEOTIDE SEQUENCE [LARGE SCALE GENOMIC DNA]</scope>
    <source>
        <strain evidence="1 2">LMG 2657</strain>
    </source>
</reference>
<sequence length="61" mass="7081">MTIEEQWRLESHLKGWLEGYLEGRQEATLEIARRMLAEKLALSTIIKVTGLSEDELKQHNS</sequence>
<proteinExistence type="predicted"/>
<accession>A0A1X1EVD3</accession>
<dbReference type="AlphaFoldDB" id="A0A1X1EVD3"/>
<organism evidence="1 2">
    <name type="scientific">Pantoea cypripedii</name>
    <name type="common">Pectobacterium cypripedii</name>
    <name type="synonym">Erwinia cypripedii</name>
    <dbReference type="NCBI Taxonomy" id="55209"/>
    <lineage>
        <taxon>Bacteria</taxon>
        <taxon>Pseudomonadati</taxon>
        <taxon>Pseudomonadota</taxon>
        <taxon>Gammaproteobacteria</taxon>
        <taxon>Enterobacterales</taxon>
        <taxon>Erwiniaceae</taxon>
        <taxon>Pantoea</taxon>
    </lineage>
</organism>
<name>A0A1X1EVD3_PANCY</name>
<evidence type="ECO:0000313" key="2">
    <source>
        <dbReference type="Proteomes" id="UP000193749"/>
    </source>
</evidence>